<keyword evidence="4" id="KW-1185">Reference proteome</keyword>
<feature type="compositionally biased region" description="Polar residues" evidence="1">
    <location>
        <begin position="251"/>
        <end position="263"/>
    </location>
</feature>
<dbReference type="AlphaFoldDB" id="A0A7J5UUF3"/>
<organism evidence="3 4">
    <name type="scientific">Georgenia thermotolerans</name>
    <dbReference type="NCBI Taxonomy" id="527326"/>
    <lineage>
        <taxon>Bacteria</taxon>
        <taxon>Bacillati</taxon>
        <taxon>Actinomycetota</taxon>
        <taxon>Actinomycetes</taxon>
        <taxon>Micrococcales</taxon>
        <taxon>Bogoriellaceae</taxon>
        <taxon>Georgenia</taxon>
    </lineage>
</organism>
<reference evidence="3 4" key="1">
    <citation type="submission" date="2019-10" db="EMBL/GenBank/DDBJ databases">
        <title>Georgenia wutianyii sp. nov. and Georgenia yuyongxinii sp. nov. isolated from plateau pika (Ochotona curzoniae) in the Qinghai-Tibet plateau of China.</title>
        <authorList>
            <person name="Tian Z."/>
        </authorList>
    </citation>
    <scope>NUCLEOTIDE SEQUENCE [LARGE SCALE GENOMIC DNA]</scope>
    <source>
        <strain evidence="3 4">DSM 21501</strain>
    </source>
</reference>
<feature type="region of interest" description="Disordered" evidence="1">
    <location>
        <begin position="226"/>
        <end position="263"/>
    </location>
</feature>
<protein>
    <submittedName>
        <fullName evidence="3">Uncharacterized protein</fullName>
    </submittedName>
</protein>
<name>A0A7J5UUF3_9MICO</name>
<keyword evidence="2" id="KW-1133">Transmembrane helix</keyword>
<accession>A0A7J5UUF3</accession>
<proteinExistence type="predicted"/>
<feature type="transmembrane region" description="Helical" evidence="2">
    <location>
        <begin position="187"/>
        <end position="204"/>
    </location>
</feature>
<comment type="caution">
    <text evidence="3">The sequence shown here is derived from an EMBL/GenBank/DDBJ whole genome shotgun (WGS) entry which is preliminary data.</text>
</comment>
<sequence length="263" mass="27876">MTESSPGGKGGEGSPANQIGVQVLAGILPSLAVNLVSAELQLPFVWTFALVLASIVLLVVAATAHPGQGRDRRLPAVHKESLELAQFALVSLVIGGVVAGLSLIPMGTARLFEISGLGLFTNYELLTVVILTLMASVSAHRTRRLIWWVTFLVAAITGATTVFVQFGPDVSAPWGYGPAPMDPWRTLFGWSVVSALITSAIAYFRRALALFAKFWNFPNPHASTANQGFGSSDELRHDSGAEVSMADDEQSLSPGESTADQTQ</sequence>
<evidence type="ECO:0000313" key="3">
    <source>
        <dbReference type="EMBL" id="KAE8765902.1"/>
    </source>
</evidence>
<feature type="transmembrane region" description="Helical" evidence="2">
    <location>
        <begin position="111"/>
        <end position="133"/>
    </location>
</feature>
<dbReference type="Proteomes" id="UP000451860">
    <property type="component" value="Unassembled WGS sequence"/>
</dbReference>
<keyword evidence="2" id="KW-0812">Transmembrane</keyword>
<evidence type="ECO:0000256" key="2">
    <source>
        <dbReference type="SAM" id="Phobius"/>
    </source>
</evidence>
<feature type="transmembrane region" description="Helical" evidence="2">
    <location>
        <begin position="44"/>
        <end position="64"/>
    </location>
</feature>
<evidence type="ECO:0000256" key="1">
    <source>
        <dbReference type="SAM" id="MobiDB-lite"/>
    </source>
</evidence>
<dbReference type="RefSeq" id="WP_152202350.1">
    <property type="nucleotide sequence ID" value="NZ_VUKF01000013.1"/>
</dbReference>
<keyword evidence="2" id="KW-0472">Membrane</keyword>
<evidence type="ECO:0000313" key="4">
    <source>
        <dbReference type="Proteomes" id="UP000451860"/>
    </source>
</evidence>
<dbReference type="EMBL" id="WHJE01000003">
    <property type="protein sequence ID" value="KAE8765902.1"/>
    <property type="molecule type" value="Genomic_DNA"/>
</dbReference>
<feature type="transmembrane region" description="Helical" evidence="2">
    <location>
        <begin position="84"/>
        <end position="105"/>
    </location>
</feature>
<gene>
    <name evidence="3" type="ORF">GB883_01365</name>
</gene>
<feature type="transmembrane region" description="Helical" evidence="2">
    <location>
        <begin position="145"/>
        <end position="167"/>
    </location>
</feature>